<accession>A0A9X2XTQ0</accession>
<gene>
    <name evidence="1" type="ORF">H7H73_04355</name>
    <name evidence="2" type="ORF">MJO55_19740</name>
</gene>
<dbReference type="EMBL" id="CP092427">
    <property type="protein sequence ID" value="ULP35484.1"/>
    <property type="molecule type" value="Genomic_DNA"/>
</dbReference>
<reference evidence="1" key="1">
    <citation type="submission" date="2020-07" db="EMBL/GenBank/DDBJ databases">
        <authorList>
            <person name="Pettersson B.M.F."/>
            <person name="Behra P.R.K."/>
            <person name="Ramesh M."/>
            <person name="Das S."/>
            <person name="Dasgupta S."/>
            <person name="Kirsebom L.A."/>
        </authorList>
    </citation>
    <scope>NUCLEOTIDE SEQUENCE</scope>
    <source>
        <strain evidence="1">DSM 45406</strain>
    </source>
</reference>
<proteinExistence type="predicted"/>
<protein>
    <submittedName>
        <fullName evidence="1">Uncharacterized protein</fullName>
    </submittedName>
</protein>
<dbReference type="Proteomes" id="UP001055159">
    <property type="component" value="Chromosome"/>
</dbReference>
<evidence type="ECO:0000313" key="1">
    <source>
        <dbReference type="EMBL" id="MCV7069841.1"/>
    </source>
</evidence>
<dbReference type="RefSeq" id="WP_043411313.1">
    <property type="nucleotide sequence ID" value="NZ_CP092427.2"/>
</dbReference>
<dbReference type="Proteomes" id="UP001140272">
    <property type="component" value="Unassembled WGS sequence"/>
</dbReference>
<name>A0A9X2XTQ0_9MYCO</name>
<evidence type="ECO:0000313" key="2">
    <source>
        <dbReference type="EMBL" id="ULP35484.1"/>
    </source>
</evidence>
<organism evidence="1 4">
    <name type="scientific">Mycolicibacterium rufum</name>
    <dbReference type="NCBI Taxonomy" id="318424"/>
    <lineage>
        <taxon>Bacteria</taxon>
        <taxon>Bacillati</taxon>
        <taxon>Actinomycetota</taxon>
        <taxon>Actinomycetes</taxon>
        <taxon>Mycobacteriales</taxon>
        <taxon>Mycobacteriaceae</taxon>
        <taxon>Mycolicibacterium</taxon>
    </lineage>
</organism>
<reference evidence="1" key="2">
    <citation type="journal article" date="2022" name="BMC Genomics">
        <title>Comparative genome analysis of mycobacteria focusing on tRNA and non-coding RNA.</title>
        <authorList>
            <person name="Behra P.R.K."/>
            <person name="Pettersson B.M.F."/>
            <person name="Ramesh M."/>
            <person name="Das S."/>
            <person name="Dasgupta S."/>
            <person name="Kirsebom L.A."/>
        </authorList>
    </citation>
    <scope>NUCLEOTIDE SEQUENCE</scope>
    <source>
        <strain evidence="1">DSM 45406</strain>
    </source>
</reference>
<reference evidence="2" key="3">
    <citation type="submission" date="2022-08" db="EMBL/GenBank/DDBJ databases">
        <title>Whole genome sequencing of non-tuberculosis mycobacteria type-strains.</title>
        <authorList>
            <person name="Igarashi Y."/>
            <person name="Osugi A."/>
            <person name="Mitarai S."/>
        </authorList>
    </citation>
    <scope>NUCLEOTIDE SEQUENCE</scope>
    <source>
        <strain evidence="2">JCM 16372</strain>
    </source>
</reference>
<evidence type="ECO:0000313" key="3">
    <source>
        <dbReference type="Proteomes" id="UP001055159"/>
    </source>
</evidence>
<dbReference type="AlphaFoldDB" id="A0A9X2XTQ0"/>
<dbReference type="EMBL" id="JACKRN010000165">
    <property type="protein sequence ID" value="MCV7069841.1"/>
    <property type="molecule type" value="Genomic_DNA"/>
</dbReference>
<sequence>MPAESRGEKTRILFQGALLDAITEGRKPYRTANLSDDTWRLIDAVADAHPDATPTLISDAYDSYEQDCDDLARSMAGR</sequence>
<keyword evidence="3" id="KW-1185">Reference proteome</keyword>
<evidence type="ECO:0000313" key="4">
    <source>
        <dbReference type="Proteomes" id="UP001140272"/>
    </source>
</evidence>